<feature type="transmembrane region" description="Helical" evidence="1">
    <location>
        <begin position="140"/>
        <end position="164"/>
    </location>
</feature>
<gene>
    <name evidence="3" type="ORF">GCM10023321_09590</name>
</gene>
<keyword evidence="3" id="KW-0482">Metalloprotease</keyword>
<feature type="transmembrane region" description="Helical" evidence="1">
    <location>
        <begin position="24"/>
        <end position="44"/>
    </location>
</feature>
<keyword evidence="3" id="KW-0645">Protease</keyword>
<sequence>MTIEKTPGEPSPALPESPTPRWGLGAYLLVEAVFLGVSVLLVLPYVNQPDAKPPPWVLLLSLSVPTVLAASVALLLTQWRGGGPVRDLGLRFEPGDLRLGLMYGLGGLVLTIPAAALWSAVVGPGEANAAVAELFAGQRFALPLAIGVFLAVLLVAPICEEIVYRGLLWGALERAGAARWWAFSLTTLCFALAHFEFTRTPLLLIISVPIGLARLYTGRLWASVVAHQINNLLPAFALLGLLLGLPGLENI</sequence>
<dbReference type="InterPro" id="IPR003675">
    <property type="entry name" value="Rce1/LyrA-like_dom"/>
</dbReference>
<name>A0ABP9PP20_9PSEU</name>
<feature type="transmembrane region" description="Helical" evidence="1">
    <location>
        <begin position="201"/>
        <end position="217"/>
    </location>
</feature>
<accession>A0ABP9PP20</accession>
<dbReference type="InterPro" id="IPR052710">
    <property type="entry name" value="CAAX_protease"/>
</dbReference>
<evidence type="ECO:0000259" key="2">
    <source>
        <dbReference type="Pfam" id="PF02517"/>
    </source>
</evidence>
<dbReference type="PANTHER" id="PTHR36435">
    <property type="entry name" value="SLR1288 PROTEIN"/>
    <property type="match status" value="1"/>
</dbReference>
<feature type="domain" description="CAAX prenyl protease 2/Lysostaphin resistance protein A-like" evidence="2">
    <location>
        <begin position="145"/>
        <end position="233"/>
    </location>
</feature>
<keyword evidence="1" id="KW-0812">Transmembrane</keyword>
<feature type="transmembrane region" description="Helical" evidence="1">
    <location>
        <begin position="56"/>
        <end position="76"/>
    </location>
</feature>
<feature type="transmembrane region" description="Helical" evidence="1">
    <location>
        <begin position="229"/>
        <end position="248"/>
    </location>
</feature>
<protein>
    <submittedName>
        <fullName evidence="3">CPBP family intramembrane metalloprotease</fullName>
    </submittedName>
</protein>
<evidence type="ECO:0000256" key="1">
    <source>
        <dbReference type="SAM" id="Phobius"/>
    </source>
</evidence>
<reference evidence="4" key="1">
    <citation type="journal article" date="2019" name="Int. J. Syst. Evol. Microbiol.">
        <title>The Global Catalogue of Microorganisms (GCM) 10K type strain sequencing project: providing services to taxonomists for standard genome sequencing and annotation.</title>
        <authorList>
            <consortium name="The Broad Institute Genomics Platform"/>
            <consortium name="The Broad Institute Genome Sequencing Center for Infectious Disease"/>
            <person name="Wu L."/>
            <person name="Ma J."/>
        </authorList>
    </citation>
    <scope>NUCLEOTIDE SEQUENCE [LARGE SCALE GENOMIC DNA]</scope>
    <source>
        <strain evidence="4">JCM 18303</strain>
    </source>
</reference>
<keyword evidence="1" id="KW-1133">Transmembrane helix</keyword>
<feature type="transmembrane region" description="Helical" evidence="1">
    <location>
        <begin position="97"/>
        <end position="120"/>
    </location>
</feature>
<evidence type="ECO:0000313" key="4">
    <source>
        <dbReference type="Proteomes" id="UP001428817"/>
    </source>
</evidence>
<keyword evidence="4" id="KW-1185">Reference proteome</keyword>
<dbReference type="EMBL" id="BAABJP010000003">
    <property type="protein sequence ID" value="GAA5147963.1"/>
    <property type="molecule type" value="Genomic_DNA"/>
</dbReference>
<keyword evidence="1" id="KW-0472">Membrane</keyword>
<dbReference type="PANTHER" id="PTHR36435:SF1">
    <property type="entry name" value="CAAX AMINO TERMINAL PROTEASE FAMILY PROTEIN"/>
    <property type="match status" value="1"/>
</dbReference>
<proteinExistence type="predicted"/>
<dbReference type="Proteomes" id="UP001428817">
    <property type="component" value="Unassembled WGS sequence"/>
</dbReference>
<comment type="caution">
    <text evidence="3">The sequence shown here is derived from an EMBL/GenBank/DDBJ whole genome shotgun (WGS) entry which is preliminary data.</text>
</comment>
<dbReference type="GO" id="GO:0008237">
    <property type="term" value="F:metallopeptidase activity"/>
    <property type="evidence" value="ECO:0007669"/>
    <property type="project" value="UniProtKB-KW"/>
</dbReference>
<organism evidence="3 4">
    <name type="scientific">Pseudonocardia eucalypti</name>
    <dbReference type="NCBI Taxonomy" id="648755"/>
    <lineage>
        <taxon>Bacteria</taxon>
        <taxon>Bacillati</taxon>
        <taxon>Actinomycetota</taxon>
        <taxon>Actinomycetes</taxon>
        <taxon>Pseudonocardiales</taxon>
        <taxon>Pseudonocardiaceae</taxon>
        <taxon>Pseudonocardia</taxon>
    </lineage>
</organism>
<keyword evidence="3" id="KW-0378">Hydrolase</keyword>
<evidence type="ECO:0000313" key="3">
    <source>
        <dbReference type="EMBL" id="GAA5147963.1"/>
    </source>
</evidence>
<dbReference type="Pfam" id="PF02517">
    <property type="entry name" value="Rce1-like"/>
    <property type="match status" value="1"/>
</dbReference>
<dbReference type="RefSeq" id="WP_185064780.1">
    <property type="nucleotide sequence ID" value="NZ_BAABJP010000003.1"/>
</dbReference>